<evidence type="ECO:0000313" key="1">
    <source>
        <dbReference type="Proteomes" id="UP001652625"/>
    </source>
</evidence>
<dbReference type="GeneID" id="136074500"/>
<reference evidence="2" key="2">
    <citation type="submission" date="2025-08" db="UniProtKB">
        <authorList>
            <consortium name="RefSeq"/>
        </authorList>
    </citation>
    <scope>IDENTIFICATION</scope>
</reference>
<sequence length="239" mass="27533">MGGGQGKVYIRSIQKSLSTITINEELIVTLNNKCLNCRKDFFLNELRSHIQICFNVSSDENDDVFELPLFFPFKGNDNCNNLNNNFTQQNCYSMQPLPQYELPEYESPNVNLFLPILEFKQDINESDLSVSSINSDKNVVFKEDLDTKIENIIQYCHEKNISENPVEILRYMQKKLITGRPLKITDLAVCPDGETSFILVDRSNILTTAFKELLDIKNKLITLEVQFYNEITLITLIIS</sequence>
<dbReference type="RefSeq" id="XP_065642898.1">
    <property type="nucleotide sequence ID" value="XM_065786826.1"/>
</dbReference>
<keyword evidence="1" id="KW-1185">Reference proteome</keyword>
<gene>
    <name evidence="2" type="primary">LOC136074500</name>
</gene>
<organism evidence="1 2">
    <name type="scientific">Hydra vulgaris</name>
    <name type="common">Hydra</name>
    <name type="synonym">Hydra attenuata</name>
    <dbReference type="NCBI Taxonomy" id="6087"/>
    <lineage>
        <taxon>Eukaryota</taxon>
        <taxon>Metazoa</taxon>
        <taxon>Cnidaria</taxon>
        <taxon>Hydrozoa</taxon>
        <taxon>Hydroidolina</taxon>
        <taxon>Anthoathecata</taxon>
        <taxon>Aplanulata</taxon>
        <taxon>Hydridae</taxon>
        <taxon>Hydra</taxon>
    </lineage>
</organism>
<evidence type="ECO:0000313" key="2">
    <source>
        <dbReference type="RefSeq" id="XP_065642898.1"/>
    </source>
</evidence>
<protein>
    <submittedName>
        <fullName evidence="2">Uncharacterized protein LOC136074500</fullName>
    </submittedName>
</protein>
<reference evidence="1" key="1">
    <citation type="submission" date="2025-05" db="UniProtKB">
        <authorList>
            <consortium name="RefSeq"/>
        </authorList>
    </citation>
    <scope>NUCLEOTIDE SEQUENCE [LARGE SCALE GENOMIC DNA]</scope>
</reference>
<proteinExistence type="predicted"/>
<name>A0ABM4B290_HYDVU</name>
<dbReference type="Proteomes" id="UP001652625">
    <property type="component" value="Chromosome 01"/>
</dbReference>
<accession>A0ABM4B290</accession>